<evidence type="ECO:0000313" key="1">
    <source>
        <dbReference type="EMBL" id="SDD78098.1"/>
    </source>
</evidence>
<dbReference type="RefSeq" id="WP_090592402.1">
    <property type="nucleotide sequence ID" value="NZ_LT629688.1"/>
</dbReference>
<dbReference type="Proteomes" id="UP000198546">
    <property type="component" value="Chromosome i"/>
</dbReference>
<keyword evidence="2" id="KW-1185">Reference proteome</keyword>
<dbReference type="STRING" id="675864.SAMN04489747_1726"/>
<dbReference type="AlphaFoldDB" id="A0A1G6XIS1"/>
<name>A0A1G6XIS1_9ACTN</name>
<proteinExistence type="predicted"/>
<dbReference type="EMBL" id="LT629688">
    <property type="protein sequence ID" value="SDD78098.1"/>
    <property type="molecule type" value="Genomic_DNA"/>
</dbReference>
<protein>
    <submittedName>
        <fullName evidence="1">Uncharacterized protein</fullName>
    </submittedName>
</protein>
<evidence type="ECO:0000313" key="2">
    <source>
        <dbReference type="Proteomes" id="UP000198546"/>
    </source>
</evidence>
<organism evidence="1 2">
    <name type="scientific">Auraticoccus monumenti</name>
    <dbReference type="NCBI Taxonomy" id="675864"/>
    <lineage>
        <taxon>Bacteria</taxon>
        <taxon>Bacillati</taxon>
        <taxon>Actinomycetota</taxon>
        <taxon>Actinomycetes</taxon>
        <taxon>Propionibacteriales</taxon>
        <taxon>Propionibacteriaceae</taxon>
        <taxon>Auraticoccus</taxon>
    </lineage>
</organism>
<accession>A0A1G6XIS1</accession>
<gene>
    <name evidence="1" type="ORF">SAMN04489747_1726</name>
</gene>
<reference evidence="1 2" key="1">
    <citation type="submission" date="2016-10" db="EMBL/GenBank/DDBJ databases">
        <authorList>
            <person name="de Groot N.N."/>
        </authorList>
    </citation>
    <scope>NUCLEOTIDE SEQUENCE [LARGE SCALE GENOMIC DNA]</scope>
    <source>
        <strain evidence="1 2">MON 2.2</strain>
    </source>
</reference>
<sequence>MSDMISPAGREVLAELVRDSWEACARSPEVEEVLVYLHLDEGGFMVEPAYRVGRRWWSGQFLDQALSSPIGSDERNDQLTDELAVKLLQGAAGVLQEPSPRPSRIVARWTAPDGGLQLDASDEPFDLTRTTTFDVFEAWWAEVERTGETSVSS</sequence>